<evidence type="ECO:0000259" key="3">
    <source>
        <dbReference type="Pfam" id="PF01425"/>
    </source>
</evidence>
<dbReference type="PANTHER" id="PTHR11895:SF67">
    <property type="entry name" value="AMIDASE DOMAIN-CONTAINING PROTEIN"/>
    <property type="match status" value="1"/>
</dbReference>
<feature type="domain" description="Amidase" evidence="3">
    <location>
        <begin position="155"/>
        <end position="572"/>
    </location>
</feature>
<dbReference type="InterPro" id="IPR000120">
    <property type="entry name" value="Amidase"/>
</dbReference>
<feature type="region of interest" description="Disordered" evidence="2">
    <location>
        <begin position="89"/>
        <end position="118"/>
    </location>
</feature>
<gene>
    <name evidence="4" type="ORF">EV356DRAFT_573392</name>
</gene>
<dbReference type="Pfam" id="PF01425">
    <property type="entry name" value="Amidase"/>
    <property type="match status" value="1"/>
</dbReference>
<comment type="similarity">
    <text evidence="1">Belongs to the amidase family.</text>
</comment>
<dbReference type="SUPFAM" id="SSF75304">
    <property type="entry name" value="Amidase signature (AS) enzymes"/>
    <property type="match status" value="1"/>
</dbReference>
<feature type="compositionally biased region" description="Low complexity" evidence="2">
    <location>
        <begin position="102"/>
        <end position="118"/>
    </location>
</feature>
<dbReference type="InterPro" id="IPR020556">
    <property type="entry name" value="Amidase_CS"/>
</dbReference>
<protein>
    <submittedName>
        <fullName evidence="4">Amidase signature enzyme</fullName>
    </submittedName>
</protein>
<dbReference type="Gene3D" id="3.90.1300.10">
    <property type="entry name" value="Amidase signature (AS) domain"/>
    <property type="match status" value="1"/>
</dbReference>
<dbReference type="InterPro" id="IPR036928">
    <property type="entry name" value="AS_sf"/>
</dbReference>
<keyword evidence="5" id="KW-1185">Reference proteome</keyword>
<dbReference type="OrthoDB" id="421993at2759"/>
<dbReference type="AlphaFoldDB" id="A0A6A6HJH2"/>
<accession>A0A6A6HJH2</accession>
<sequence length="609" mass="65035">MAAAADSQEQSRAERRFYNLPTPQLFEKQYEAPPESKNPVLRGLALCYGASLVSSVDRISSYLWANAGFPLLRHLPELDAYPPRYDPTITPIATGPLPSPSSPSSLSSLDSASGAPPSNASARFPSIADYHTAYSSGALTPIDVAEALLPLIRRDESKRTEHATAFVAVDPVAVRAAAEASTTRWKMGKERGLLDGVPVAVKDELDIEGYERRMGTKQIHETKGTSWCVKVLMEAGAVVVGKTNMHELGLDTTNNNPNHGTPLNPYNQDYYCGGSSGGSGYAIGAGLVPLALGCDGGGSIRIPSSFCGIYGLKTTHGRVSRLPTPNSAASTGVVGPMAANMLDLEVGFRVISAPDPSLPSSTLFPPLQPTLTPPRTKLLGIYQPWFERADPSVRTACNAALSYLRTTLNYQIIDISIPHLHTGQLAHALTILSEIAASQTSVADLTPANKILVSVGRQSPARDFLLAQRLRELLMRHLAALFQLHPGLLVVTPTSPLPGWRIGGGHADLQYGVSDANTSVRNMEYVWLANLCGCPALQVPVGYVEAVGGEKGEGLVPVGMMAMGEWGAEEELIGFGYDAEKWLHEGLEGGRRVPGTWLDILEVANKASE</sequence>
<dbReference type="PANTHER" id="PTHR11895">
    <property type="entry name" value="TRANSAMIDASE"/>
    <property type="match status" value="1"/>
</dbReference>
<evidence type="ECO:0000256" key="1">
    <source>
        <dbReference type="ARBA" id="ARBA00009199"/>
    </source>
</evidence>
<name>A0A6A6HJH2_VIRVR</name>
<proteinExistence type="inferred from homology"/>
<dbReference type="Proteomes" id="UP000800092">
    <property type="component" value="Unassembled WGS sequence"/>
</dbReference>
<evidence type="ECO:0000313" key="4">
    <source>
        <dbReference type="EMBL" id="KAF2238285.1"/>
    </source>
</evidence>
<dbReference type="EMBL" id="ML991776">
    <property type="protein sequence ID" value="KAF2238285.1"/>
    <property type="molecule type" value="Genomic_DNA"/>
</dbReference>
<organism evidence="4 5">
    <name type="scientific">Viridothelium virens</name>
    <name type="common">Speckled blister lichen</name>
    <name type="synonym">Trypethelium virens</name>
    <dbReference type="NCBI Taxonomy" id="1048519"/>
    <lineage>
        <taxon>Eukaryota</taxon>
        <taxon>Fungi</taxon>
        <taxon>Dikarya</taxon>
        <taxon>Ascomycota</taxon>
        <taxon>Pezizomycotina</taxon>
        <taxon>Dothideomycetes</taxon>
        <taxon>Dothideomycetes incertae sedis</taxon>
        <taxon>Trypetheliales</taxon>
        <taxon>Trypetheliaceae</taxon>
        <taxon>Viridothelium</taxon>
    </lineage>
</organism>
<dbReference type="PROSITE" id="PS00571">
    <property type="entry name" value="AMIDASES"/>
    <property type="match status" value="1"/>
</dbReference>
<dbReference type="InterPro" id="IPR023631">
    <property type="entry name" value="Amidase_dom"/>
</dbReference>
<evidence type="ECO:0000256" key="2">
    <source>
        <dbReference type="SAM" id="MobiDB-lite"/>
    </source>
</evidence>
<reference evidence="4" key="1">
    <citation type="journal article" date="2020" name="Stud. Mycol.">
        <title>101 Dothideomycetes genomes: a test case for predicting lifestyles and emergence of pathogens.</title>
        <authorList>
            <person name="Haridas S."/>
            <person name="Albert R."/>
            <person name="Binder M."/>
            <person name="Bloem J."/>
            <person name="Labutti K."/>
            <person name="Salamov A."/>
            <person name="Andreopoulos B."/>
            <person name="Baker S."/>
            <person name="Barry K."/>
            <person name="Bills G."/>
            <person name="Bluhm B."/>
            <person name="Cannon C."/>
            <person name="Castanera R."/>
            <person name="Culley D."/>
            <person name="Daum C."/>
            <person name="Ezra D."/>
            <person name="Gonzalez J."/>
            <person name="Henrissat B."/>
            <person name="Kuo A."/>
            <person name="Liang C."/>
            <person name="Lipzen A."/>
            <person name="Lutzoni F."/>
            <person name="Magnuson J."/>
            <person name="Mondo S."/>
            <person name="Nolan M."/>
            <person name="Ohm R."/>
            <person name="Pangilinan J."/>
            <person name="Park H.-J."/>
            <person name="Ramirez L."/>
            <person name="Alfaro M."/>
            <person name="Sun H."/>
            <person name="Tritt A."/>
            <person name="Yoshinaga Y."/>
            <person name="Zwiers L.-H."/>
            <person name="Turgeon B."/>
            <person name="Goodwin S."/>
            <person name="Spatafora J."/>
            <person name="Crous P."/>
            <person name="Grigoriev I."/>
        </authorList>
    </citation>
    <scope>NUCLEOTIDE SEQUENCE</scope>
    <source>
        <strain evidence="4">Tuck. ex Michener</strain>
    </source>
</reference>
<dbReference type="GO" id="GO:0003824">
    <property type="term" value="F:catalytic activity"/>
    <property type="evidence" value="ECO:0007669"/>
    <property type="project" value="InterPro"/>
</dbReference>
<evidence type="ECO:0000313" key="5">
    <source>
        <dbReference type="Proteomes" id="UP000800092"/>
    </source>
</evidence>